<dbReference type="Proteomes" id="UP000752171">
    <property type="component" value="Unassembled WGS sequence"/>
</dbReference>
<proteinExistence type="predicted"/>
<dbReference type="InterPro" id="IPR046616">
    <property type="entry name" value="DUF6729"/>
</dbReference>
<feature type="domain" description="DUF6729" evidence="2">
    <location>
        <begin position="284"/>
        <end position="343"/>
    </location>
</feature>
<comment type="caution">
    <text evidence="3">The sequence shown here is derived from an EMBL/GenBank/DDBJ whole genome shotgun (WGS) entry which is preliminary data.</text>
</comment>
<evidence type="ECO:0000259" key="2">
    <source>
        <dbReference type="Pfam" id="PF20499"/>
    </source>
</evidence>
<evidence type="ECO:0000313" key="4">
    <source>
        <dbReference type="Proteomes" id="UP000752171"/>
    </source>
</evidence>
<dbReference type="Pfam" id="PF20499">
    <property type="entry name" value="DUF6729"/>
    <property type="match status" value="1"/>
</dbReference>
<evidence type="ECO:0000313" key="3">
    <source>
        <dbReference type="EMBL" id="KAG9267559.1"/>
    </source>
</evidence>
<name>A0A8T2L8F5_ASTMX</name>
<protein>
    <recommendedName>
        <fullName evidence="2">DUF6729 domain-containing protein</fullName>
    </recommendedName>
</protein>
<organism evidence="3 4">
    <name type="scientific">Astyanax mexicanus</name>
    <name type="common">Blind cave fish</name>
    <name type="synonym">Astyanax fasciatus mexicanus</name>
    <dbReference type="NCBI Taxonomy" id="7994"/>
    <lineage>
        <taxon>Eukaryota</taxon>
        <taxon>Metazoa</taxon>
        <taxon>Chordata</taxon>
        <taxon>Craniata</taxon>
        <taxon>Vertebrata</taxon>
        <taxon>Euteleostomi</taxon>
        <taxon>Actinopterygii</taxon>
        <taxon>Neopterygii</taxon>
        <taxon>Teleostei</taxon>
        <taxon>Ostariophysi</taxon>
        <taxon>Characiformes</taxon>
        <taxon>Characoidei</taxon>
        <taxon>Acestrorhamphidae</taxon>
        <taxon>Acestrorhamphinae</taxon>
        <taxon>Astyanax</taxon>
    </lineage>
</organism>
<evidence type="ECO:0000256" key="1">
    <source>
        <dbReference type="SAM" id="MobiDB-lite"/>
    </source>
</evidence>
<reference evidence="3 4" key="1">
    <citation type="submission" date="2021-07" db="EMBL/GenBank/DDBJ databases">
        <authorList>
            <person name="Imarazene B."/>
            <person name="Zahm M."/>
            <person name="Klopp C."/>
            <person name="Cabau C."/>
            <person name="Beille S."/>
            <person name="Jouanno E."/>
            <person name="Castinel A."/>
            <person name="Lluch J."/>
            <person name="Gil L."/>
            <person name="Kuchtly C."/>
            <person name="Lopez Roques C."/>
            <person name="Donnadieu C."/>
            <person name="Parrinello H."/>
            <person name="Journot L."/>
            <person name="Du K."/>
            <person name="Schartl M."/>
            <person name="Retaux S."/>
            <person name="Guiguen Y."/>
        </authorList>
    </citation>
    <scope>NUCLEOTIDE SEQUENCE [LARGE SCALE GENOMIC DNA]</scope>
    <source>
        <strain evidence="3">Pach_M1</strain>
        <tissue evidence="3">Testis</tissue>
    </source>
</reference>
<dbReference type="EMBL" id="JAICCE010000015">
    <property type="protein sequence ID" value="KAG9267559.1"/>
    <property type="molecule type" value="Genomic_DNA"/>
</dbReference>
<feature type="region of interest" description="Disordered" evidence="1">
    <location>
        <begin position="199"/>
        <end position="221"/>
    </location>
</feature>
<gene>
    <name evidence="3" type="ORF">AMEX_G18412</name>
</gene>
<accession>A0A8T2L8F5</accession>
<dbReference type="AlphaFoldDB" id="A0A8T2L8F5"/>
<sequence length="348" mass="37887">MGDEEWVARLKTFAGTGVWPSEAGNRPAPRQKKWHELYQKASIKHIINQGSAITINNAVSKLSYWNFLQVEKCPAQLKQQTSIFGGRQSCVCGYHCVKTTSEHTSTVPCTSRQPVCSSPSLPTLIVSQRQIFKPSRFGGKHVAAAKPVLSQARPPTKDHATDTTTAGPPAFTSPAVARATSTALQQSCSPKTYIQTTSPFSLPPSLSTSARRKPSTLSMSSVSTVSSESITTSCASDDCPSVETTLSSLPSVVPAVPPVSQTPSQSPALSSSDFNDFWLPAEMKKNIPLQDQKWIASTLWGNQRLRSGLKLWYEPPTPALIYHQVPTPDPFFTHRLLVWMPYQTAASS</sequence>